<name>A0AAN9PND3_CANGL</name>
<gene>
    <name evidence="1" type="ORF">VNO77_43966</name>
</gene>
<evidence type="ECO:0000313" key="1">
    <source>
        <dbReference type="EMBL" id="KAK7306050.1"/>
    </source>
</evidence>
<accession>A0AAN9PND3</accession>
<organism evidence="1 2">
    <name type="scientific">Canavalia gladiata</name>
    <name type="common">Sword bean</name>
    <name type="synonym">Dolichos gladiatus</name>
    <dbReference type="NCBI Taxonomy" id="3824"/>
    <lineage>
        <taxon>Eukaryota</taxon>
        <taxon>Viridiplantae</taxon>
        <taxon>Streptophyta</taxon>
        <taxon>Embryophyta</taxon>
        <taxon>Tracheophyta</taxon>
        <taxon>Spermatophyta</taxon>
        <taxon>Magnoliopsida</taxon>
        <taxon>eudicotyledons</taxon>
        <taxon>Gunneridae</taxon>
        <taxon>Pentapetalae</taxon>
        <taxon>rosids</taxon>
        <taxon>fabids</taxon>
        <taxon>Fabales</taxon>
        <taxon>Fabaceae</taxon>
        <taxon>Papilionoideae</taxon>
        <taxon>50 kb inversion clade</taxon>
        <taxon>NPAAA clade</taxon>
        <taxon>indigoferoid/millettioid clade</taxon>
        <taxon>Phaseoleae</taxon>
        <taxon>Canavalia</taxon>
    </lineage>
</organism>
<protein>
    <submittedName>
        <fullName evidence="1">Uncharacterized protein</fullName>
    </submittedName>
</protein>
<proteinExistence type="predicted"/>
<reference evidence="1 2" key="1">
    <citation type="submission" date="2024-01" db="EMBL/GenBank/DDBJ databases">
        <title>The genomes of 5 underutilized Papilionoideae crops provide insights into root nodulation and disease resistanc.</title>
        <authorList>
            <person name="Jiang F."/>
        </authorList>
    </citation>
    <scope>NUCLEOTIDE SEQUENCE [LARGE SCALE GENOMIC DNA]</scope>
    <source>
        <strain evidence="1">LVBAO_FW01</strain>
        <tissue evidence="1">Leaves</tissue>
    </source>
</reference>
<dbReference type="AlphaFoldDB" id="A0AAN9PND3"/>
<keyword evidence="2" id="KW-1185">Reference proteome</keyword>
<dbReference type="EMBL" id="JAYMYQ010000011">
    <property type="protein sequence ID" value="KAK7306050.1"/>
    <property type="molecule type" value="Genomic_DNA"/>
</dbReference>
<evidence type="ECO:0000313" key="2">
    <source>
        <dbReference type="Proteomes" id="UP001367508"/>
    </source>
</evidence>
<comment type="caution">
    <text evidence="1">The sequence shown here is derived from an EMBL/GenBank/DDBJ whole genome shotgun (WGS) entry which is preliminary data.</text>
</comment>
<dbReference type="Proteomes" id="UP001367508">
    <property type="component" value="Unassembled WGS sequence"/>
</dbReference>
<sequence>MSQKQLKSNSYHPWTASRTRFHVKLDLWLGQSDFLLPPLASTILTQKRSPKRLLAIFLTNPFSPLVLSERILQRFFPQSRSCSGSPYL</sequence>